<keyword evidence="2" id="KW-1185">Reference proteome</keyword>
<dbReference type="Proteomes" id="UP000343317">
    <property type="component" value="Unassembled WGS sequence"/>
</dbReference>
<accession>A0A5E4Z1A6</accession>
<protein>
    <submittedName>
        <fullName evidence="1">Uncharacterized protein</fullName>
    </submittedName>
</protein>
<dbReference type="EMBL" id="CABPSM010000023">
    <property type="protein sequence ID" value="VVE54467.1"/>
    <property type="molecule type" value="Genomic_DNA"/>
</dbReference>
<organism evidence="1 2">
    <name type="scientific">Pandoraea horticolens</name>
    <dbReference type="NCBI Taxonomy" id="2508298"/>
    <lineage>
        <taxon>Bacteria</taxon>
        <taxon>Pseudomonadati</taxon>
        <taxon>Pseudomonadota</taxon>
        <taxon>Betaproteobacteria</taxon>
        <taxon>Burkholderiales</taxon>
        <taxon>Burkholderiaceae</taxon>
        <taxon>Pandoraea</taxon>
    </lineage>
</organism>
<dbReference type="AlphaFoldDB" id="A0A5E4Z1A6"/>
<dbReference type="RefSeq" id="WP_217427072.1">
    <property type="nucleotide sequence ID" value="NZ_CABPSM010000023.1"/>
</dbReference>
<evidence type="ECO:0000313" key="2">
    <source>
        <dbReference type="Proteomes" id="UP000343317"/>
    </source>
</evidence>
<sequence length="360" mass="39262">MRAVICKLAFLTLIFGPYVAEGRELKQDGFRTLIITKGGGGDAAGAVVIRNRWHRGMPDLVNLSQMPLDELELGKYNCVLVIGQGAANDVVQSDTISAKLSGKRVGLYAHLIDQNTLELLQKLGERTVLNLFFTRSQLTLLKLRSISGYRLLDSQRNQVWRKASQIIATVSAAKLAASDVKGSPLTAADDVIWLGGSYTTSSGNRRLFTEAEIVGALKPLRGGVVPGSSVAIMLAPRVFEGVIGAEEKGKLLVAIRDVFSQNEVTFYGNETLISDIGNAGVSLRTAPSYEELMRLPWSARTRHYASVDQYNLFADMKPKMEPFLLDPNDADQALYAVDYISGNRANLTSAILKHGCDKNN</sequence>
<gene>
    <name evidence="1" type="ORF">PHO31112_04928</name>
</gene>
<evidence type="ECO:0000313" key="1">
    <source>
        <dbReference type="EMBL" id="VVE54467.1"/>
    </source>
</evidence>
<proteinExistence type="predicted"/>
<reference evidence="1 2" key="1">
    <citation type="submission" date="2019-08" db="EMBL/GenBank/DDBJ databases">
        <authorList>
            <person name="Peeters C."/>
        </authorList>
    </citation>
    <scope>NUCLEOTIDE SEQUENCE [LARGE SCALE GENOMIC DNA]</scope>
    <source>
        <strain evidence="1 2">LMG 31112</strain>
    </source>
</reference>
<name>A0A5E4Z1A6_9BURK</name>